<sequence>MDITPGIYRHYKGKLYRVHALATHSETQEQQVVYQTLYGDMSFWVRPLEMFLEEVVVEGRSVPRFSLIEPEAGLAAKS</sequence>
<keyword evidence="3" id="KW-1185">Reference proteome</keyword>
<dbReference type="InterPro" id="IPR037135">
    <property type="entry name" value="DUF1653-like_dom_sf"/>
</dbReference>
<organism evidence="2 3">
    <name type="scientific">Pseudoalteromonas piscicida</name>
    <dbReference type="NCBI Taxonomy" id="43662"/>
    <lineage>
        <taxon>Bacteria</taxon>
        <taxon>Pseudomonadati</taxon>
        <taxon>Pseudomonadota</taxon>
        <taxon>Gammaproteobacteria</taxon>
        <taxon>Alteromonadales</taxon>
        <taxon>Pseudoalteromonadaceae</taxon>
        <taxon>Pseudoalteromonas</taxon>
    </lineage>
</organism>
<feature type="domain" description="DUF1653" evidence="1">
    <location>
        <begin position="6"/>
        <end position="66"/>
    </location>
</feature>
<evidence type="ECO:0000313" key="2">
    <source>
        <dbReference type="EMBL" id="PCK33772.1"/>
    </source>
</evidence>
<dbReference type="EMBL" id="NKHF01000001">
    <property type="protein sequence ID" value="PCK33772.1"/>
    <property type="molecule type" value="Genomic_DNA"/>
</dbReference>
<dbReference type="Gene3D" id="2.30.30.320">
    <property type="entry name" value="DUF1653-like domain"/>
    <property type="match status" value="1"/>
</dbReference>
<evidence type="ECO:0000259" key="1">
    <source>
        <dbReference type="Pfam" id="PF07866"/>
    </source>
</evidence>
<protein>
    <submittedName>
        <fullName evidence="2">TonB box-like protein</fullName>
    </submittedName>
</protein>
<gene>
    <name evidence="2" type="ORF">CEX98_00395</name>
</gene>
<comment type="caution">
    <text evidence="2">The sequence shown here is derived from an EMBL/GenBank/DDBJ whole genome shotgun (WGS) entry which is preliminary data.</text>
</comment>
<dbReference type="OrthoDB" id="371169at2"/>
<accession>A0A2A5JWC2</accession>
<dbReference type="Pfam" id="PF07866">
    <property type="entry name" value="DUF1653"/>
    <property type="match status" value="1"/>
</dbReference>
<dbReference type="InterPro" id="IPR023387">
    <property type="entry name" value="DUF1653-like_dom"/>
</dbReference>
<dbReference type="RefSeq" id="WP_099640167.1">
    <property type="nucleotide sequence ID" value="NZ_JAQPZX010000046.1"/>
</dbReference>
<evidence type="ECO:0000313" key="3">
    <source>
        <dbReference type="Proteomes" id="UP000228621"/>
    </source>
</evidence>
<reference evidence="3" key="1">
    <citation type="journal article" date="2019" name="Genome Announc.">
        <title>Draft Genome Sequence of Pseudoalteromonas piscicida Strain 36Y ROTHPW, an Hypersaline Seawater Isolate from the South Coast of Sonora, Mexico.</title>
        <authorList>
            <person name="Sanchez-Diaz R."/>
            <person name="Molina-Garza Z.J."/>
            <person name="Cruz-Suarez L.E."/>
            <person name="Selvin J."/>
            <person name="Kiran G.S."/>
            <person name="Ibarra-Gamez J.C."/>
            <person name="Gomez-Gil B."/>
            <person name="Galaviz-Silva L."/>
        </authorList>
    </citation>
    <scope>NUCLEOTIDE SEQUENCE [LARGE SCALE GENOMIC DNA]</scope>
    <source>
        <strain evidence="3">36Y_RITHPW</strain>
    </source>
</reference>
<dbReference type="AlphaFoldDB" id="A0A2A5JWC2"/>
<proteinExistence type="predicted"/>
<name>A0A2A5JWC2_PSEO7</name>
<dbReference type="Proteomes" id="UP000228621">
    <property type="component" value="Unassembled WGS sequence"/>
</dbReference>